<dbReference type="PANTHER" id="PTHR36454:SF1">
    <property type="entry name" value="DUF1015 DOMAIN-CONTAINING PROTEIN"/>
    <property type="match status" value="1"/>
</dbReference>
<evidence type="ECO:0000313" key="2">
    <source>
        <dbReference type="Proteomes" id="UP000521017"/>
    </source>
</evidence>
<organism evidence="1 2">
    <name type="scientific">Pedobacter cryoconitis</name>
    <dbReference type="NCBI Taxonomy" id="188932"/>
    <lineage>
        <taxon>Bacteria</taxon>
        <taxon>Pseudomonadati</taxon>
        <taxon>Bacteroidota</taxon>
        <taxon>Sphingobacteriia</taxon>
        <taxon>Sphingobacteriales</taxon>
        <taxon>Sphingobacteriaceae</taxon>
        <taxon>Pedobacter</taxon>
    </lineage>
</organism>
<proteinExistence type="predicted"/>
<sequence>MATIKPFVALRPQEVYLDKMLTAKPSSCNGRSNGSIAHMLDNGFHEKHGLTNAHILANLKKMLHTGDFYQEERPCIFIYEITQGKDIQTGVWAITDLADFDQGHIKIHESILDCLASGLINYRDEVGLEGGPLLLTYQPAREISQLLTQVKRAEADSVYYANKVFHRLWTVYDLKTIRQLSLYFSELQHVYLADGHHRLAAAVQYRNMEPRTGNANYISSFYLSCDQLKIKEFHRVVIPAEEIYIGQLFRILKKTFSVTRSQRNEVVVPVEAREFGLYIEGKWYRMVYKLADKADLPDACLLQEIVLGPLFKIVHPETDQQLIPVGGSEAIHELEFILAEHPTAIAFTLAAMRVDQLMDIARKGIILPPKSTWVEPKIPFGLLLRKL</sequence>
<dbReference type="EMBL" id="JACHCC010000007">
    <property type="protein sequence ID" value="MBB6500732.1"/>
    <property type="molecule type" value="Genomic_DNA"/>
</dbReference>
<accession>A0A7X0MIT5</accession>
<evidence type="ECO:0000313" key="1">
    <source>
        <dbReference type="EMBL" id="MBB6500732.1"/>
    </source>
</evidence>
<dbReference type="Proteomes" id="UP000521017">
    <property type="component" value="Unassembled WGS sequence"/>
</dbReference>
<reference evidence="1 2" key="1">
    <citation type="submission" date="2020-08" db="EMBL/GenBank/DDBJ databases">
        <title>Genomic Encyclopedia of Type Strains, Phase IV (KMG-V): Genome sequencing to study the core and pangenomes of soil and plant-associated prokaryotes.</title>
        <authorList>
            <person name="Whitman W."/>
        </authorList>
    </citation>
    <scope>NUCLEOTIDE SEQUENCE [LARGE SCALE GENOMIC DNA]</scope>
    <source>
        <strain evidence="1 2">M2T3</strain>
    </source>
</reference>
<dbReference type="InterPro" id="IPR008323">
    <property type="entry name" value="UCP033563"/>
</dbReference>
<dbReference type="AlphaFoldDB" id="A0A7X0MIT5"/>
<dbReference type="Pfam" id="PF06245">
    <property type="entry name" value="DUF1015"/>
    <property type="match status" value="1"/>
</dbReference>
<comment type="caution">
    <text evidence="1">The sequence shown here is derived from an EMBL/GenBank/DDBJ whole genome shotgun (WGS) entry which is preliminary data.</text>
</comment>
<dbReference type="PANTHER" id="PTHR36454">
    <property type="entry name" value="LMO2823 PROTEIN"/>
    <property type="match status" value="1"/>
</dbReference>
<protein>
    <submittedName>
        <fullName evidence="1">Uncharacterized protein (DUF1015 family)</fullName>
    </submittedName>
</protein>
<name>A0A7X0MIT5_9SPHI</name>
<gene>
    <name evidence="1" type="ORF">HDF25_002891</name>
</gene>